<comment type="caution">
    <text evidence="1">The sequence shown here is derived from an EMBL/GenBank/DDBJ whole genome shotgun (WGS) entry which is preliminary data.</text>
</comment>
<dbReference type="InterPro" id="IPR018652">
    <property type="entry name" value="DUF2082_NA-bd_Znr"/>
</dbReference>
<dbReference type="Proteomes" id="UP000284177">
    <property type="component" value="Unassembled WGS sequence"/>
</dbReference>
<dbReference type="EMBL" id="MCIB01000037">
    <property type="protein sequence ID" value="RKD29492.1"/>
    <property type="molecule type" value="Genomic_DNA"/>
</dbReference>
<sequence>MNNNWVCPKCSNTSYEADQFQATGGGFAKLFDVQNKKFTTVTCTRCKYTEIYKAASSELGNIFDFFLGG</sequence>
<dbReference type="Pfam" id="PF09855">
    <property type="entry name" value="Zn_ribbon_13"/>
    <property type="match status" value="1"/>
</dbReference>
<evidence type="ECO:0000313" key="1">
    <source>
        <dbReference type="EMBL" id="RKD29492.1"/>
    </source>
</evidence>
<accession>A0A419SW97</accession>
<dbReference type="OrthoDB" id="6293663at2"/>
<organism evidence="1 2">
    <name type="scientific">Thermohalobacter berrensis</name>
    <dbReference type="NCBI Taxonomy" id="99594"/>
    <lineage>
        <taxon>Bacteria</taxon>
        <taxon>Bacillati</taxon>
        <taxon>Bacillota</taxon>
        <taxon>Tissierellia</taxon>
        <taxon>Tissierellales</taxon>
        <taxon>Thermohalobacteraceae</taxon>
        <taxon>Thermohalobacter</taxon>
    </lineage>
</organism>
<reference evidence="1 2" key="1">
    <citation type="submission" date="2016-08" db="EMBL/GenBank/DDBJ databases">
        <title>Novel Firmicutes and Novel Genomes.</title>
        <authorList>
            <person name="Poppleton D.I."/>
            <person name="Gribaldo S."/>
        </authorList>
    </citation>
    <scope>NUCLEOTIDE SEQUENCE [LARGE SCALE GENOMIC DNA]</scope>
    <source>
        <strain evidence="1 2">CTT3</strain>
    </source>
</reference>
<dbReference type="RefSeq" id="WP_120170439.1">
    <property type="nucleotide sequence ID" value="NZ_MCIB01000037.1"/>
</dbReference>
<evidence type="ECO:0000313" key="2">
    <source>
        <dbReference type="Proteomes" id="UP000284177"/>
    </source>
</evidence>
<proteinExistence type="predicted"/>
<name>A0A419SW97_9FIRM</name>
<gene>
    <name evidence="1" type="ORF">BET03_05380</name>
</gene>
<protein>
    <submittedName>
        <fullName evidence="1">GTP-binding protein</fullName>
    </submittedName>
</protein>
<dbReference type="AlphaFoldDB" id="A0A419SW97"/>
<keyword evidence="2" id="KW-1185">Reference proteome</keyword>